<keyword evidence="3 9" id="KW-0597">Phosphoprotein</keyword>
<dbReference type="EC" id="2.7.13.3" evidence="2"/>
<evidence type="ECO:0000259" key="12">
    <source>
        <dbReference type="PROSITE" id="PS50109"/>
    </source>
</evidence>
<evidence type="ECO:0000259" key="14">
    <source>
        <dbReference type="PROSITE" id="PS50112"/>
    </source>
</evidence>
<evidence type="ECO:0000256" key="11">
    <source>
        <dbReference type="SAM" id="Phobius"/>
    </source>
</evidence>
<dbReference type="Gene3D" id="1.10.287.130">
    <property type="match status" value="1"/>
</dbReference>
<dbReference type="PROSITE" id="PS50109">
    <property type="entry name" value="HIS_KIN"/>
    <property type="match status" value="1"/>
</dbReference>
<evidence type="ECO:0000256" key="7">
    <source>
        <dbReference type="ARBA" id="ARBA00022840"/>
    </source>
</evidence>
<feature type="transmembrane region" description="Helical" evidence="11">
    <location>
        <begin position="26"/>
        <end position="52"/>
    </location>
</feature>
<dbReference type="SMART" id="SM00086">
    <property type="entry name" value="PAC"/>
    <property type="match status" value="3"/>
</dbReference>
<feature type="domain" description="PAS" evidence="14">
    <location>
        <begin position="318"/>
        <end position="387"/>
    </location>
</feature>
<dbReference type="SUPFAM" id="SSF52172">
    <property type="entry name" value="CheY-like"/>
    <property type="match status" value="1"/>
</dbReference>
<feature type="domain" description="Response regulatory" evidence="13">
    <location>
        <begin position="819"/>
        <end position="934"/>
    </location>
</feature>
<dbReference type="CDD" id="cd00082">
    <property type="entry name" value="HisKA"/>
    <property type="match status" value="1"/>
</dbReference>
<keyword evidence="5" id="KW-0547">Nucleotide-binding</keyword>
<evidence type="ECO:0000256" key="8">
    <source>
        <dbReference type="ARBA" id="ARBA00023012"/>
    </source>
</evidence>
<dbReference type="Pfam" id="PF02518">
    <property type="entry name" value="HATPase_c"/>
    <property type="match status" value="1"/>
</dbReference>
<dbReference type="InterPro" id="IPR000014">
    <property type="entry name" value="PAS"/>
</dbReference>
<protein>
    <recommendedName>
        <fullName evidence="2">histidine kinase</fullName>
        <ecNumber evidence="2">2.7.13.3</ecNumber>
    </recommendedName>
</protein>
<dbReference type="Gene3D" id="3.30.450.20">
    <property type="entry name" value="PAS domain"/>
    <property type="match status" value="3"/>
</dbReference>
<evidence type="ECO:0000256" key="5">
    <source>
        <dbReference type="ARBA" id="ARBA00022741"/>
    </source>
</evidence>
<feature type="domain" description="PAC" evidence="15">
    <location>
        <begin position="266"/>
        <end position="317"/>
    </location>
</feature>
<dbReference type="HOGENOM" id="CLU_000445_114_15_0"/>
<dbReference type="InterPro" id="IPR013656">
    <property type="entry name" value="PAS_4"/>
</dbReference>
<feature type="domain" description="Histidine kinase" evidence="12">
    <location>
        <begin position="577"/>
        <end position="800"/>
    </location>
</feature>
<evidence type="ECO:0000313" key="17">
    <source>
        <dbReference type="Proteomes" id="UP000006898"/>
    </source>
</evidence>
<comment type="catalytic activity">
    <reaction evidence="1">
        <text>ATP + protein L-histidine = ADP + protein N-phospho-L-histidine.</text>
        <dbReference type="EC" id="2.7.13.3"/>
    </reaction>
</comment>
<keyword evidence="7" id="KW-0067">ATP-binding</keyword>
<dbReference type="Pfam" id="PF00989">
    <property type="entry name" value="PAS"/>
    <property type="match status" value="1"/>
</dbReference>
<keyword evidence="4 16" id="KW-0808">Transferase</keyword>
<evidence type="ECO:0000256" key="4">
    <source>
        <dbReference type="ARBA" id="ARBA00022679"/>
    </source>
</evidence>
<dbReference type="AlphaFoldDB" id="D5MJR5"/>
<evidence type="ECO:0000256" key="10">
    <source>
        <dbReference type="SAM" id="Coils"/>
    </source>
</evidence>
<dbReference type="NCBIfam" id="TIGR00229">
    <property type="entry name" value="sensory_box"/>
    <property type="match status" value="3"/>
</dbReference>
<dbReference type="eggNOG" id="COG0784">
    <property type="taxonomic scope" value="Bacteria"/>
</dbReference>
<reference evidence="16 17" key="1">
    <citation type="journal article" date="2010" name="Nature">
        <title>Nitrite-driven anaerobic methane oxidation by oxygenic bacteria.</title>
        <authorList>
            <person name="Ettwig K.F."/>
            <person name="Butler M.K."/>
            <person name="Le Paslier D."/>
            <person name="Pelletier E."/>
            <person name="Mangenot S."/>
            <person name="Kuypers M.M.M."/>
            <person name="Schreiber F."/>
            <person name="Dutilh B.E."/>
            <person name="Zedelius J."/>
            <person name="de Beer D."/>
            <person name="Gloerich J."/>
            <person name="Wessels H.J.C.T."/>
            <person name="van Allen T."/>
            <person name="Luesken F."/>
            <person name="Wu M."/>
            <person name="van de Pas-Schoonen K.T."/>
            <person name="Op den Camp H.J.M."/>
            <person name="Janssen-Megens E.M."/>
            <person name="Francoijs K-J."/>
            <person name="Stunnenberg H."/>
            <person name="Weissenbach J."/>
            <person name="Jetten M.S.M."/>
            <person name="Strous M."/>
        </authorList>
    </citation>
    <scope>NUCLEOTIDE SEQUENCE [LARGE SCALE GENOMIC DNA]</scope>
</reference>
<dbReference type="PRINTS" id="PR00344">
    <property type="entry name" value="BCTRLSENSOR"/>
</dbReference>
<dbReference type="InterPro" id="IPR011006">
    <property type="entry name" value="CheY-like_superfamily"/>
</dbReference>
<dbReference type="GO" id="GO:0000155">
    <property type="term" value="F:phosphorelay sensor kinase activity"/>
    <property type="evidence" value="ECO:0007669"/>
    <property type="project" value="InterPro"/>
</dbReference>
<dbReference type="SMART" id="SM00387">
    <property type="entry name" value="HATPase_c"/>
    <property type="match status" value="1"/>
</dbReference>
<feature type="coiled-coil region" evidence="10">
    <location>
        <begin position="128"/>
        <end position="194"/>
    </location>
</feature>
<dbReference type="CDD" id="cd00130">
    <property type="entry name" value="PAS"/>
    <property type="match status" value="3"/>
</dbReference>
<dbReference type="SUPFAM" id="SSF55785">
    <property type="entry name" value="PYP-like sensor domain (PAS domain)"/>
    <property type="match status" value="3"/>
</dbReference>
<feature type="domain" description="PAC" evidence="15">
    <location>
        <begin position="390"/>
        <end position="442"/>
    </location>
</feature>
<dbReference type="InterPro" id="IPR000700">
    <property type="entry name" value="PAS-assoc_C"/>
</dbReference>
<dbReference type="SMART" id="SM00448">
    <property type="entry name" value="REC"/>
    <property type="match status" value="1"/>
</dbReference>
<keyword evidence="10" id="KW-0175">Coiled coil</keyword>
<dbReference type="PANTHER" id="PTHR43065:SF42">
    <property type="entry name" value="TWO-COMPONENT SENSOR PPRA"/>
    <property type="match status" value="1"/>
</dbReference>
<evidence type="ECO:0000256" key="9">
    <source>
        <dbReference type="PROSITE-ProRule" id="PRU00169"/>
    </source>
</evidence>
<dbReference type="Pfam" id="PF13426">
    <property type="entry name" value="PAS_9"/>
    <property type="match status" value="1"/>
</dbReference>
<dbReference type="GO" id="GO:0005524">
    <property type="term" value="F:ATP binding"/>
    <property type="evidence" value="ECO:0007669"/>
    <property type="project" value="UniProtKB-KW"/>
</dbReference>
<dbReference type="SUPFAM" id="SSF47384">
    <property type="entry name" value="Homodimeric domain of signal transducing histidine kinase"/>
    <property type="match status" value="1"/>
</dbReference>
<dbReference type="STRING" id="671143.DAMO_0416"/>
<feature type="domain" description="PAC" evidence="15">
    <location>
        <begin position="512"/>
        <end position="564"/>
    </location>
</feature>
<dbReference type="Gene3D" id="3.40.50.2300">
    <property type="match status" value="1"/>
</dbReference>
<dbReference type="InterPro" id="IPR058544">
    <property type="entry name" value="ETR1_N"/>
</dbReference>
<name>D5MJR5_METO1</name>
<dbReference type="Pfam" id="PF08448">
    <property type="entry name" value="PAS_4"/>
    <property type="match status" value="1"/>
</dbReference>
<dbReference type="GO" id="GO:0006355">
    <property type="term" value="P:regulation of DNA-templated transcription"/>
    <property type="evidence" value="ECO:0007669"/>
    <property type="project" value="InterPro"/>
</dbReference>
<proteinExistence type="predicted"/>
<evidence type="ECO:0000256" key="6">
    <source>
        <dbReference type="ARBA" id="ARBA00022777"/>
    </source>
</evidence>
<dbReference type="InterPro" id="IPR036097">
    <property type="entry name" value="HisK_dim/P_sf"/>
</dbReference>
<feature type="modified residue" description="4-aspartylphosphate" evidence="9">
    <location>
        <position position="869"/>
    </location>
</feature>
<evidence type="ECO:0000256" key="1">
    <source>
        <dbReference type="ARBA" id="ARBA00000085"/>
    </source>
</evidence>
<dbReference type="Pfam" id="PF00512">
    <property type="entry name" value="HisKA"/>
    <property type="match status" value="1"/>
</dbReference>
<dbReference type="InterPro" id="IPR001789">
    <property type="entry name" value="Sig_transdc_resp-reg_receiver"/>
</dbReference>
<dbReference type="SMART" id="SM00091">
    <property type="entry name" value="PAS"/>
    <property type="match status" value="3"/>
</dbReference>
<dbReference type="PROSITE" id="PS50112">
    <property type="entry name" value="PAS"/>
    <property type="match status" value="3"/>
</dbReference>
<dbReference type="InterPro" id="IPR003594">
    <property type="entry name" value="HATPase_dom"/>
</dbReference>
<keyword evidence="11" id="KW-1133">Transmembrane helix</keyword>
<feature type="domain" description="PAS" evidence="14">
    <location>
        <begin position="446"/>
        <end position="510"/>
    </location>
</feature>
<dbReference type="InterPro" id="IPR001610">
    <property type="entry name" value="PAC"/>
</dbReference>
<evidence type="ECO:0000313" key="16">
    <source>
        <dbReference type="EMBL" id="CBE67498.1"/>
    </source>
</evidence>
<dbReference type="Proteomes" id="UP000006898">
    <property type="component" value="Chromosome"/>
</dbReference>
<evidence type="ECO:0000256" key="3">
    <source>
        <dbReference type="ARBA" id="ARBA00022553"/>
    </source>
</evidence>
<dbReference type="EMBL" id="FP565575">
    <property type="protein sequence ID" value="CBE67498.1"/>
    <property type="molecule type" value="Genomic_DNA"/>
</dbReference>
<organism evidence="16 17">
    <name type="scientific">Methylomirabilis oxygeniifera</name>
    <dbReference type="NCBI Taxonomy" id="671143"/>
    <lineage>
        <taxon>Bacteria</taxon>
        <taxon>Candidatus Methylomirabilota</taxon>
        <taxon>Candidatus Methylomirabilia</taxon>
        <taxon>Candidatus Methylomirabilales</taxon>
        <taxon>Candidatus Methylomirabilaceae</taxon>
        <taxon>Candidatus Methylomirabilis</taxon>
    </lineage>
</organism>
<keyword evidence="6 16" id="KW-0418">Kinase</keyword>
<dbReference type="Pfam" id="PF25487">
    <property type="entry name" value="ETR1_N"/>
    <property type="match status" value="1"/>
</dbReference>
<dbReference type="Pfam" id="PF00072">
    <property type="entry name" value="Response_reg"/>
    <property type="match status" value="1"/>
</dbReference>
<dbReference type="PATRIC" id="fig|671143.5.peg.354"/>
<dbReference type="CDD" id="cd00156">
    <property type="entry name" value="REC"/>
    <property type="match status" value="1"/>
</dbReference>
<evidence type="ECO:0000256" key="2">
    <source>
        <dbReference type="ARBA" id="ARBA00012438"/>
    </source>
</evidence>
<dbReference type="InterPro" id="IPR035965">
    <property type="entry name" value="PAS-like_dom_sf"/>
</dbReference>
<gene>
    <name evidence="16" type="ORF">DAMO_0416</name>
</gene>
<dbReference type="InterPro" id="IPR003661">
    <property type="entry name" value="HisK_dim/P_dom"/>
</dbReference>
<evidence type="ECO:0000259" key="13">
    <source>
        <dbReference type="PROSITE" id="PS50110"/>
    </source>
</evidence>
<dbReference type="InterPro" id="IPR036890">
    <property type="entry name" value="HATPase_C_sf"/>
</dbReference>
<dbReference type="InterPro" id="IPR005467">
    <property type="entry name" value="His_kinase_dom"/>
</dbReference>
<dbReference type="SMART" id="SM00388">
    <property type="entry name" value="HisKA"/>
    <property type="match status" value="1"/>
</dbReference>
<dbReference type="eggNOG" id="COG4191">
    <property type="taxonomic scope" value="Bacteria"/>
</dbReference>
<dbReference type="InterPro" id="IPR013767">
    <property type="entry name" value="PAS_fold"/>
</dbReference>
<feature type="domain" description="PAS" evidence="14">
    <location>
        <begin position="191"/>
        <end position="262"/>
    </location>
</feature>
<accession>D5MJR5</accession>
<dbReference type="KEGG" id="mox:DAMO_0416"/>
<keyword evidence="8" id="KW-0902">Two-component regulatory system</keyword>
<dbReference type="SUPFAM" id="SSF55874">
    <property type="entry name" value="ATPase domain of HSP90 chaperone/DNA topoisomerase II/histidine kinase"/>
    <property type="match status" value="1"/>
</dbReference>
<keyword evidence="11" id="KW-0812">Transmembrane</keyword>
<evidence type="ECO:0000259" key="15">
    <source>
        <dbReference type="PROSITE" id="PS50113"/>
    </source>
</evidence>
<dbReference type="PANTHER" id="PTHR43065">
    <property type="entry name" value="SENSOR HISTIDINE KINASE"/>
    <property type="match status" value="1"/>
</dbReference>
<dbReference type="eggNOG" id="COG3829">
    <property type="taxonomic scope" value="Bacteria"/>
</dbReference>
<dbReference type="PROSITE" id="PS50113">
    <property type="entry name" value="PAC"/>
    <property type="match status" value="3"/>
</dbReference>
<dbReference type="PROSITE" id="PS50110">
    <property type="entry name" value="RESPONSE_REGULATORY"/>
    <property type="match status" value="1"/>
</dbReference>
<dbReference type="Gene3D" id="3.30.565.10">
    <property type="entry name" value="Histidine kinase-like ATPase, C-terminal domain"/>
    <property type="match status" value="1"/>
</dbReference>
<sequence length="942" mass="103420">MMSLLWTILTPQGFEPHGYCFLWTRPLLWLYIVSDSLITLSYYSIPIALIYFVRKRRDLAFKRVFLFFAVFIIACGTTHLMALWTIWSPLYWLDAVVKAVTATASVVTAVALWPLIPKALALPSPAQLEAANLALQEEVRERHRVQEALHAAYDEMEGRVRERTRELTSTAEALQAKIAEHELAEQALRESEAKYWALVTQINDGLFVVDVQGVITFGNQALAKIHGVDSPEQLVGRNLLEFVAPAELSAVKERFARDVETGTSVEVVETQIVRSDGETAFVEVKSVPILKDDRIVGFRGVLRDVTDRKRSELALRETYDLLKAVVDASAAGITILDREGNVRLWSPAAERMFGWRQEEVLARPLPTVPFDGREEYLALCERAMAGELIVGLEVVRQKKDGSLIDVSLSTAPLRDEKGGITGVVGIMVDITERKRTEGQIRLQAAALEAAANGIVITDRNGTIRWVNPAFTRLTGYPVEEAVGQTPRLLRSGRHDQAFYRNLWETVLSGRVWQGETVNRRKDGSLYTEDQTIAPVLDEQGAVIHFIAVKQDITEHRHLEDQLHQAQKLEAIGLLAGGIAHDFNNLLNGIIGFAELALRELSEGSKGALYLSRVPRLGRQAAGLIGQLLTFARKAPLERKPLDLNPLLKESGKLLQRTFPETITIQVEPAFEPLIANADLGNVQQIILNLATNARDAMPHGGTLTLRLAPVILTEASLGDRLHRRPGAFACLTVADTGTGIPAAIRDRIFEPFFTTKGPGHGTGLGLASVYGIVHQHEGWLEVETAEGQGSAFYVFLPAVPIPADVTPSANEAIPHGHETLLFVEDNPVSLEMGEILLSNLGYTVLTAADGIEALAVFRTHPNIAMVLTDAIMPRMGAAGLIPALREINLDIKVLVGTGYAPDEIRRTLDHLGVGGYIRKPFSQADLAIAVRAAIDGPMLGGR</sequence>
<feature type="transmembrane region" description="Helical" evidence="11">
    <location>
        <begin position="64"/>
        <end position="87"/>
    </location>
</feature>
<keyword evidence="11" id="KW-0472">Membrane</keyword>
<dbReference type="InterPro" id="IPR004358">
    <property type="entry name" value="Sig_transdc_His_kin-like_C"/>
</dbReference>